<dbReference type="RefSeq" id="WP_145195091.1">
    <property type="nucleotide sequence ID" value="NZ_CP036434.1"/>
</dbReference>
<dbReference type="InterPro" id="IPR026360">
    <property type="entry name" value="Xnuc_lig_assoc"/>
</dbReference>
<evidence type="ECO:0000313" key="2">
    <source>
        <dbReference type="EMBL" id="QDV05629.1"/>
    </source>
</evidence>
<organism evidence="2 3">
    <name type="scientific">Saltatorellus ferox</name>
    <dbReference type="NCBI Taxonomy" id="2528018"/>
    <lineage>
        <taxon>Bacteria</taxon>
        <taxon>Pseudomonadati</taxon>
        <taxon>Planctomycetota</taxon>
        <taxon>Planctomycetia</taxon>
        <taxon>Planctomycetia incertae sedis</taxon>
        <taxon>Saltatorellus</taxon>
    </lineage>
</organism>
<gene>
    <name evidence="2" type="ORF">Poly30_11280</name>
</gene>
<proteinExistence type="predicted"/>
<dbReference type="AlphaFoldDB" id="A0A518ENG1"/>
<dbReference type="PANTHER" id="PTHR11203:SF49">
    <property type="entry name" value="BLL1145 PROTEIN"/>
    <property type="match status" value="1"/>
</dbReference>
<dbReference type="NCBIfam" id="TIGR04122">
    <property type="entry name" value="Xnuc_lig_assoc"/>
    <property type="match status" value="1"/>
</dbReference>
<keyword evidence="3" id="KW-1185">Reference proteome</keyword>
<feature type="region of interest" description="Disordered" evidence="1">
    <location>
        <begin position="337"/>
        <end position="360"/>
    </location>
</feature>
<keyword evidence="2" id="KW-0378">Hydrolase</keyword>
<dbReference type="SUPFAM" id="SSF56281">
    <property type="entry name" value="Metallo-hydrolase/oxidoreductase"/>
    <property type="match status" value="1"/>
</dbReference>
<dbReference type="OrthoDB" id="9803916at2"/>
<dbReference type="EMBL" id="CP036434">
    <property type="protein sequence ID" value="QDV05629.1"/>
    <property type="molecule type" value="Genomic_DNA"/>
</dbReference>
<accession>A0A518ENG1</accession>
<reference evidence="2 3" key="1">
    <citation type="submission" date="2019-02" db="EMBL/GenBank/DDBJ databases">
        <title>Deep-cultivation of Planctomycetes and their phenomic and genomic characterization uncovers novel biology.</title>
        <authorList>
            <person name="Wiegand S."/>
            <person name="Jogler M."/>
            <person name="Boedeker C."/>
            <person name="Pinto D."/>
            <person name="Vollmers J."/>
            <person name="Rivas-Marin E."/>
            <person name="Kohn T."/>
            <person name="Peeters S.H."/>
            <person name="Heuer A."/>
            <person name="Rast P."/>
            <person name="Oberbeckmann S."/>
            <person name="Bunk B."/>
            <person name="Jeske O."/>
            <person name="Meyerdierks A."/>
            <person name="Storesund J.E."/>
            <person name="Kallscheuer N."/>
            <person name="Luecker S."/>
            <person name="Lage O.M."/>
            <person name="Pohl T."/>
            <person name="Merkel B.J."/>
            <person name="Hornburger P."/>
            <person name="Mueller R.-W."/>
            <person name="Bruemmer F."/>
            <person name="Labrenz M."/>
            <person name="Spormann A.M."/>
            <person name="Op den Camp H."/>
            <person name="Overmann J."/>
            <person name="Amann R."/>
            <person name="Jetten M.S.M."/>
            <person name="Mascher T."/>
            <person name="Medema M.H."/>
            <person name="Devos D.P."/>
            <person name="Kaster A.-K."/>
            <person name="Ovreas L."/>
            <person name="Rohde M."/>
            <person name="Galperin M.Y."/>
            <person name="Jogler C."/>
        </authorList>
    </citation>
    <scope>NUCLEOTIDE SEQUENCE [LARGE SCALE GENOMIC DNA]</scope>
    <source>
        <strain evidence="2 3">Poly30</strain>
    </source>
</reference>
<dbReference type="InterPro" id="IPR050698">
    <property type="entry name" value="MBL"/>
</dbReference>
<protein>
    <submittedName>
        <fullName evidence="2">Ribonuclease</fullName>
        <ecNumber evidence="2">3.1.-.-</ecNumber>
    </submittedName>
</protein>
<evidence type="ECO:0000313" key="3">
    <source>
        <dbReference type="Proteomes" id="UP000320390"/>
    </source>
</evidence>
<dbReference type="Proteomes" id="UP000320390">
    <property type="component" value="Chromosome"/>
</dbReference>
<name>A0A518ENG1_9BACT</name>
<dbReference type="PANTHER" id="PTHR11203">
    <property type="entry name" value="CLEAVAGE AND POLYADENYLATION SPECIFICITY FACTOR FAMILY MEMBER"/>
    <property type="match status" value="1"/>
</dbReference>
<dbReference type="GO" id="GO:0004521">
    <property type="term" value="F:RNA endonuclease activity"/>
    <property type="evidence" value="ECO:0007669"/>
    <property type="project" value="TreeGrafter"/>
</dbReference>
<evidence type="ECO:0000256" key="1">
    <source>
        <dbReference type="SAM" id="MobiDB-lite"/>
    </source>
</evidence>
<sequence length="360" mass="38995">MAASFQSKPDLVRTTEHGLWCEAGGFYIDPWKPVDRAIVTHAHADHTRPGSLRYLSSERGADLVRQRTSLAVHGPVCVESIPYGERRQIGDVTVSLHPAGHVLGSAQVRIEHRGEVWVVAGDYKVDPDPTCEPFEAVACDVFITESTFGLPVFDWPSPESVAGEIMAWWQANAEAGRTSLLCAYALGKSQRVLAGLLPHMGEAPGPIAVHGALHNLLPPYRAQGIELPETRYASPEVAKEIKGRGLVVAPPSGNGTPWMRKFGDVSTGFASGWMALRGPRRRRNFDHGFVVSDHADWKGLLSAIEATGASRVLVTHGYIDTLVRYLSEERGLQAERLDSEFEGEEGSSADVGATTAEGAE</sequence>
<dbReference type="Gene3D" id="3.60.15.10">
    <property type="entry name" value="Ribonuclease Z/Hydroxyacylglutathione hydrolase-like"/>
    <property type="match status" value="1"/>
</dbReference>
<dbReference type="EC" id="3.1.-.-" evidence="2"/>
<dbReference type="InterPro" id="IPR036866">
    <property type="entry name" value="RibonucZ/Hydroxyglut_hydro"/>
</dbReference>
<dbReference type="GO" id="GO:0016787">
    <property type="term" value="F:hydrolase activity"/>
    <property type="evidence" value="ECO:0007669"/>
    <property type="project" value="UniProtKB-KW"/>
</dbReference>